<keyword evidence="6" id="KW-1185">Reference proteome</keyword>
<dbReference type="FunFam" id="2.30.30.70:FF:000001">
    <property type="entry name" value="60S ribosomal protein L21"/>
    <property type="match status" value="1"/>
</dbReference>
<organism evidence="5">
    <name type="scientific">Amphimedon queenslandica</name>
    <name type="common">Sponge</name>
    <dbReference type="NCBI Taxonomy" id="400682"/>
    <lineage>
        <taxon>Eukaryota</taxon>
        <taxon>Metazoa</taxon>
        <taxon>Porifera</taxon>
        <taxon>Demospongiae</taxon>
        <taxon>Heteroscleromorpha</taxon>
        <taxon>Haplosclerida</taxon>
        <taxon>Niphatidae</taxon>
        <taxon>Amphimedon</taxon>
    </lineage>
</organism>
<dbReference type="SUPFAM" id="SSF50104">
    <property type="entry name" value="Translation proteins SH3-like domain"/>
    <property type="match status" value="1"/>
</dbReference>
<keyword evidence="2" id="KW-0689">Ribosomal protein</keyword>
<dbReference type="PROSITE" id="PS01171">
    <property type="entry name" value="RIBOSOMAL_L21E"/>
    <property type="match status" value="1"/>
</dbReference>
<reference evidence="5" key="2">
    <citation type="submission" date="2017-05" db="UniProtKB">
        <authorList>
            <consortium name="EnsemblMetazoa"/>
        </authorList>
    </citation>
    <scope>IDENTIFICATION</scope>
</reference>
<dbReference type="OMA" id="INYGDYV"/>
<keyword evidence="3" id="KW-0687">Ribonucleoprotein</keyword>
<dbReference type="GO" id="GO:0006412">
    <property type="term" value="P:translation"/>
    <property type="evidence" value="ECO:0007669"/>
    <property type="project" value="InterPro"/>
</dbReference>
<evidence type="ECO:0000256" key="4">
    <source>
        <dbReference type="ARBA" id="ARBA00035327"/>
    </source>
</evidence>
<dbReference type="EnsemblMetazoa" id="XM_003389053.3">
    <property type="protein sequence ID" value="XP_003389101.1"/>
    <property type="gene ID" value="LOC100637599"/>
</dbReference>
<dbReference type="InterPro" id="IPR001147">
    <property type="entry name" value="Ribosomal_eL21"/>
</dbReference>
<dbReference type="Gene3D" id="6.10.250.3260">
    <property type="match status" value="1"/>
</dbReference>
<evidence type="ECO:0000256" key="1">
    <source>
        <dbReference type="ARBA" id="ARBA00008427"/>
    </source>
</evidence>
<name>A0A1X7U3Y5_AMPQE</name>
<dbReference type="InParanoid" id="A0A1X7U3Y5"/>
<evidence type="ECO:0000313" key="5">
    <source>
        <dbReference type="EnsemblMetazoa" id="Aqu2.1.22254_001"/>
    </source>
</evidence>
<dbReference type="KEGG" id="aqu:100637599"/>
<dbReference type="EnsemblMetazoa" id="Aqu2.1.22254_001">
    <property type="protein sequence ID" value="Aqu2.1.22254_001"/>
    <property type="gene ID" value="Aqu2.1.22254"/>
</dbReference>
<dbReference type="GO" id="GO:0005840">
    <property type="term" value="C:ribosome"/>
    <property type="evidence" value="ECO:0007669"/>
    <property type="project" value="UniProtKB-KW"/>
</dbReference>
<evidence type="ECO:0000256" key="2">
    <source>
        <dbReference type="ARBA" id="ARBA00022980"/>
    </source>
</evidence>
<dbReference type="InterPro" id="IPR008991">
    <property type="entry name" value="Translation_prot_SH3-like_sf"/>
</dbReference>
<dbReference type="PANTHER" id="PTHR20981">
    <property type="entry name" value="60S RIBOSOMAL PROTEIN L21"/>
    <property type="match status" value="1"/>
</dbReference>
<dbReference type="Proteomes" id="UP000007879">
    <property type="component" value="Unassembled WGS sequence"/>
</dbReference>
<dbReference type="Pfam" id="PF01157">
    <property type="entry name" value="Ribosomal_L21e"/>
    <property type="match status" value="1"/>
</dbReference>
<evidence type="ECO:0000256" key="3">
    <source>
        <dbReference type="ARBA" id="ARBA00023274"/>
    </source>
</evidence>
<dbReference type="InterPro" id="IPR018259">
    <property type="entry name" value="Ribosomal_eL21_CS"/>
</dbReference>
<accession>A0A1X7U3Y5</accession>
<dbReference type="AlphaFoldDB" id="A0A1X7U3Y5"/>
<dbReference type="GO" id="GO:1990904">
    <property type="term" value="C:ribonucleoprotein complex"/>
    <property type="evidence" value="ECO:0007669"/>
    <property type="project" value="UniProtKB-KW"/>
</dbReference>
<gene>
    <name evidence="5" type="primary">100637599</name>
</gene>
<proteinExistence type="inferred from homology"/>
<comment type="similarity">
    <text evidence="1">Belongs to the eukaryotic ribosomal protein eL21 family.</text>
</comment>
<sequence length="162" mass="19080">MATKGYRRGTRHLFSRRFRKKGMIKLSTYMKIYKVGDYVDIKVNGAVHKGMPYKFYHGRTGRVFNISKRAVGVEVSKQVRNRIINKRIHVRVEHVNPSRCREDFYARLKEIKAKRRAAHEEKRRILPGELKRKPAQPREGRLVKMKGKEVEDLEAIPYAFLG</sequence>
<evidence type="ECO:0000313" key="6">
    <source>
        <dbReference type="Proteomes" id="UP000007879"/>
    </source>
</evidence>
<dbReference type="GO" id="GO:0003735">
    <property type="term" value="F:structural constituent of ribosome"/>
    <property type="evidence" value="ECO:0007669"/>
    <property type="project" value="InterPro"/>
</dbReference>
<protein>
    <recommendedName>
        <fullName evidence="4">60S ribosomal protein L21</fullName>
    </recommendedName>
</protein>
<dbReference type="eggNOG" id="KOG1732">
    <property type="taxonomic scope" value="Eukaryota"/>
</dbReference>
<dbReference type="InterPro" id="IPR036948">
    <property type="entry name" value="Ribosomal_eL21_sf"/>
</dbReference>
<dbReference type="OrthoDB" id="1539250at2759"/>
<dbReference type="STRING" id="400682.A0A1X7U3Y5"/>
<dbReference type="Gene3D" id="2.30.30.70">
    <property type="entry name" value="Ribosomal protein L21"/>
    <property type="match status" value="1"/>
</dbReference>
<reference evidence="6" key="1">
    <citation type="journal article" date="2010" name="Nature">
        <title>The Amphimedon queenslandica genome and the evolution of animal complexity.</title>
        <authorList>
            <person name="Srivastava M."/>
            <person name="Simakov O."/>
            <person name="Chapman J."/>
            <person name="Fahey B."/>
            <person name="Gauthier M.E."/>
            <person name="Mitros T."/>
            <person name="Richards G.S."/>
            <person name="Conaco C."/>
            <person name="Dacre M."/>
            <person name="Hellsten U."/>
            <person name="Larroux C."/>
            <person name="Putnam N.H."/>
            <person name="Stanke M."/>
            <person name="Adamska M."/>
            <person name="Darling A."/>
            <person name="Degnan S.M."/>
            <person name="Oakley T.H."/>
            <person name="Plachetzki D.C."/>
            <person name="Zhai Y."/>
            <person name="Adamski M."/>
            <person name="Calcino A."/>
            <person name="Cummins S.F."/>
            <person name="Goodstein D.M."/>
            <person name="Harris C."/>
            <person name="Jackson D.J."/>
            <person name="Leys S.P."/>
            <person name="Shu S."/>
            <person name="Woodcroft B.J."/>
            <person name="Vervoort M."/>
            <person name="Kosik K.S."/>
            <person name="Manning G."/>
            <person name="Degnan B.M."/>
            <person name="Rokhsar D.S."/>
        </authorList>
    </citation>
    <scope>NUCLEOTIDE SEQUENCE [LARGE SCALE GENOMIC DNA]</scope>
</reference>